<dbReference type="PROSITE" id="PS50297">
    <property type="entry name" value="ANK_REP_REGION"/>
    <property type="match status" value="2"/>
</dbReference>
<accession>A0ABR2IYT8</accession>
<evidence type="ECO:0000313" key="5">
    <source>
        <dbReference type="Proteomes" id="UP001470230"/>
    </source>
</evidence>
<dbReference type="PROSITE" id="PS50088">
    <property type="entry name" value="ANK_REPEAT"/>
    <property type="match status" value="2"/>
</dbReference>
<dbReference type="SUPFAM" id="SSF48403">
    <property type="entry name" value="Ankyrin repeat"/>
    <property type="match status" value="1"/>
</dbReference>
<dbReference type="InterPro" id="IPR002110">
    <property type="entry name" value="Ankyrin_rpt"/>
</dbReference>
<feature type="repeat" description="ANK" evidence="3">
    <location>
        <begin position="147"/>
        <end position="179"/>
    </location>
</feature>
<comment type="caution">
    <text evidence="4">The sequence shown here is derived from an EMBL/GenBank/DDBJ whole genome shotgun (WGS) entry which is preliminary data.</text>
</comment>
<evidence type="ECO:0008006" key="6">
    <source>
        <dbReference type="Google" id="ProtNLM"/>
    </source>
</evidence>
<proteinExistence type="predicted"/>
<dbReference type="Gene3D" id="1.25.40.20">
    <property type="entry name" value="Ankyrin repeat-containing domain"/>
    <property type="match status" value="3"/>
</dbReference>
<dbReference type="SMART" id="SM00248">
    <property type="entry name" value="ANK"/>
    <property type="match status" value="8"/>
</dbReference>
<gene>
    <name evidence="4" type="ORF">M9Y10_008697</name>
</gene>
<sequence length="501" mass="57260">MITNQNTKKNKTSKKMINSIDQNGKNLINQKILDAILDDNDAVFSELITQNFSEDANPNKIFSFPNYKFPKILRNNPTYASLCSFFSAKKCLNSLSLLLPSGFSSMEIKRLDDSQRSLLHFACFGGCIEIVRQLDQEKYDLNARDIDGLLPSHYAAMGGHIDIMKYLWSKGADITGMSYLKISATPIQLACLYGNLDIVQFIYEVVLNADTMFNNNIFEREHFIKRSAQSEEVFIFKVQNPLHFACMGGHENIVSYLLSRPLFANYFINEQGTAFRTPLHYACESGSLNIVKIIMSNPEFRMDFSNKDSRSYIPLGCAAAGGHLDIVKYLIQAKGFDINQEATKTKRTALEEAVLNDHIEVVKFLVDNGACDKLNDQKRGLIFLDALGTTNMELVRYLDKILKVPFDEYYINERPTKKKKSKNLFEQISSVTFGDKYMQQACLFENIEMVEFLLQKGCSFDSVYIEKKNSRKRNLFIDFLVQKNFIFSNPKALSPLHEWGF</sequence>
<name>A0ABR2IYT8_9EUKA</name>
<reference evidence="4 5" key="1">
    <citation type="submission" date="2024-04" db="EMBL/GenBank/DDBJ databases">
        <title>Tritrichomonas musculus Genome.</title>
        <authorList>
            <person name="Alves-Ferreira E."/>
            <person name="Grigg M."/>
            <person name="Lorenzi H."/>
            <person name="Galac M."/>
        </authorList>
    </citation>
    <scope>NUCLEOTIDE SEQUENCE [LARGE SCALE GENOMIC DNA]</scope>
    <source>
        <strain evidence="4 5">EAF2021</strain>
    </source>
</reference>
<dbReference type="Pfam" id="PF12796">
    <property type="entry name" value="Ank_2"/>
    <property type="match status" value="3"/>
</dbReference>
<dbReference type="Proteomes" id="UP001470230">
    <property type="component" value="Unassembled WGS sequence"/>
</dbReference>
<evidence type="ECO:0000256" key="3">
    <source>
        <dbReference type="PROSITE-ProRule" id="PRU00023"/>
    </source>
</evidence>
<feature type="repeat" description="ANK" evidence="3">
    <location>
        <begin position="345"/>
        <end position="377"/>
    </location>
</feature>
<dbReference type="InterPro" id="IPR036770">
    <property type="entry name" value="Ankyrin_rpt-contain_sf"/>
</dbReference>
<keyword evidence="2 3" id="KW-0040">ANK repeat</keyword>
<keyword evidence="5" id="KW-1185">Reference proteome</keyword>
<evidence type="ECO:0000256" key="1">
    <source>
        <dbReference type="ARBA" id="ARBA00022737"/>
    </source>
</evidence>
<evidence type="ECO:0000313" key="4">
    <source>
        <dbReference type="EMBL" id="KAK8870807.1"/>
    </source>
</evidence>
<evidence type="ECO:0000256" key="2">
    <source>
        <dbReference type="ARBA" id="ARBA00023043"/>
    </source>
</evidence>
<protein>
    <recommendedName>
        <fullName evidence="6">Ankyrin repeat protein</fullName>
    </recommendedName>
</protein>
<organism evidence="4 5">
    <name type="scientific">Tritrichomonas musculus</name>
    <dbReference type="NCBI Taxonomy" id="1915356"/>
    <lineage>
        <taxon>Eukaryota</taxon>
        <taxon>Metamonada</taxon>
        <taxon>Parabasalia</taxon>
        <taxon>Tritrichomonadida</taxon>
        <taxon>Tritrichomonadidae</taxon>
        <taxon>Tritrichomonas</taxon>
    </lineage>
</organism>
<keyword evidence="1" id="KW-0677">Repeat</keyword>
<dbReference type="EMBL" id="JAPFFF010000014">
    <property type="protein sequence ID" value="KAK8870807.1"/>
    <property type="molecule type" value="Genomic_DNA"/>
</dbReference>
<dbReference type="PANTHER" id="PTHR24198:SF165">
    <property type="entry name" value="ANKYRIN REPEAT-CONTAINING PROTEIN-RELATED"/>
    <property type="match status" value="1"/>
</dbReference>
<dbReference type="PANTHER" id="PTHR24198">
    <property type="entry name" value="ANKYRIN REPEAT AND PROTEIN KINASE DOMAIN-CONTAINING PROTEIN"/>
    <property type="match status" value="1"/>
</dbReference>